<feature type="compositionally biased region" description="Low complexity" evidence="1">
    <location>
        <begin position="388"/>
        <end position="449"/>
    </location>
</feature>
<organism evidence="3 4">
    <name type="scientific">Microbulbifer okhotskensis</name>
    <dbReference type="NCBI Taxonomy" id="2926617"/>
    <lineage>
        <taxon>Bacteria</taxon>
        <taxon>Pseudomonadati</taxon>
        <taxon>Pseudomonadota</taxon>
        <taxon>Gammaproteobacteria</taxon>
        <taxon>Cellvibrionales</taxon>
        <taxon>Microbulbiferaceae</taxon>
        <taxon>Microbulbifer</taxon>
    </lineage>
</organism>
<reference evidence="3" key="1">
    <citation type="journal article" date="2022" name="Arch. Microbiol.">
        <title>Microbulbifer okhotskensis sp. nov., isolated from a deep bottom sediment of the Okhotsk Sea.</title>
        <authorList>
            <person name="Romanenko L."/>
            <person name="Kurilenko V."/>
            <person name="Otstavnykh N."/>
            <person name="Velansky P."/>
            <person name="Isaeva M."/>
            <person name="Mikhailov V."/>
        </authorList>
    </citation>
    <scope>NUCLEOTIDE SEQUENCE</scope>
    <source>
        <strain evidence="3">OS29</strain>
    </source>
</reference>
<evidence type="ECO:0000313" key="4">
    <source>
        <dbReference type="Proteomes" id="UP001139028"/>
    </source>
</evidence>
<feature type="domain" description="Phage tail fibre protein N-terminal" evidence="2">
    <location>
        <begin position="4"/>
        <end position="153"/>
    </location>
</feature>
<dbReference type="Proteomes" id="UP001139028">
    <property type="component" value="Unassembled WGS sequence"/>
</dbReference>
<evidence type="ECO:0000259" key="2">
    <source>
        <dbReference type="Pfam" id="PF12571"/>
    </source>
</evidence>
<dbReference type="RefSeq" id="WP_252471901.1">
    <property type="nucleotide sequence ID" value="NZ_JALBWM010000123.1"/>
</dbReference>
<dbReference type="EMBL" id="JALBWM010000123">
    <property type="protein sequence ID" value="MCO1336318.1"/>
    <property type="molecule type" value="Genomic_DNA"/>
</dbReference>
<dbReference type="SUPFAM" id="SSF88874">
    <property type="entry name" value="Receptor-binding domain of short tail fibre protein gp12"/>
    <property type="match status" value="1"/>
</dbReference>
<comment type="caution">
    <text evidence="3">The sequence shown here is derived from an EMBL/GenBank/DDBJ whole genome shotgun (WGS) entry which is preliminary data.</text>
</comment>
<evidence type="ECO:0000256" key="1">
    <source>
        <dbReference type="SAM" id="MobiDB-lite"/>
    </source>
</evidence>
<sequence length="477" mass="50675">MPAIINSGAAYIAAKTGANEPVEITQFVLADIDGLDHTQSVNLAEVMPAANEIVHQAAVSQKGYLTPDKVVYSLSMDTGDGDFYFNWLGLVANDGSLVAVAYVARTLKAATANGVQGNNITRNFLLQFADAQASTGITVPAETWQIDLSAWLNAMDVRERESNRDIYGRASFFGDAWKVTLDGGDYKVQPGIGYIEGIRIVNPSEMIIAAPSALPKELCLDVSLQKDVNQVSAVFTVYYGTPGDYVDSAGVQHYVEKISYLLATGDPGDRRTVYDVDDTGLINFIQTRTNLYVSQQQYASETEHGIVKRATQTQVLERADNETYVSPKQLWAALDHLIPLNVGVSWHGTIDDIPDGWALCDGQDGRPNLINRVIICAGGEYSPGDTGGNDTPNTGSAGSHSHTASTGSAGSHSHSGKADSSGSHSHTATTASAGSHSHSASTGSAGSHSHTITVANHTLSTSRIPSHGHNINSVQLM</sequence>
<accession>A0A9X2EVM4</accession>
<keyword evidence="4" id="KW-1185">Reference proteome</keyword>
<feature type="non-terminal residue" evidence="3">
    <location>
        <position position="477"/>
    </location>
</feature>
<feature type="region of interest" description="Disordered" evidence="1">
    <location>
        <begin position="384"/>
        <end position="449"/>
    </location>
</feature>
<dbReference type="InterPro" id="IPR022225">
    <property type="entry name" value="Phage_tail_fibre_N"/>
</dbReference>
<protein>
    <submittedName>
        <fullName evidence="3">Phage tail protein</fullName>
    </submittedName>
</protein>
<feature type="region of interest" description="Disordered" evidence="1">
    <location>
        <begin position="458"/>
        <end position="477"/>
    </location>
</feature>
<name>A0A9X2EVM4_9GAMM</name>
<proteinExistence type="predicted"/>
<dbReference type="AlphaFoldDB" id="A0A9X2EVM4"/>
<evidence type="ECO:0000313" key="3">
    <source>
        <dbReference type="EMBL" id="MCO1336318.1"/>
    </source>
</evidence>
<dbReference type="CDD" id="cd22641">
    <property type="entry name" value="C24-like"/>
    <property type="match status" value="1"/>
</dbReference>
<dbReference type="Pfam" id="PF12571">
    <property type="entry name" value="Phage_tail_fib"/>
    <property type="match status" value="1"/>
</dbReference>
<gene>
    <name evidence="3" type="ORF">MO867_18455</name>
</gene>